<evidence type="ECO:0000256" key="2">
    <source>
        <dbReference type="ARBA" id="ARBA00022737"/>
    </source>
</evidence>
<gene>
    <name evidence="7" type="ORF">AB1Y20_022004</name>
</gene>
<keyword evidence="4" id="KW-0809">Transit peptide</keyword>
<organism evidence="7 8">
    <name type="scientific">Prymnesium parvum</name>
    <name type="common">Toxic golden alga</name>
    <dbReference type="NCBI Taxonomy" id="97485"/>
    <lineage>
        <taxon>Eukaryota</taxon>
        <taxon>Haptista</taxon>
        <taxon>Haptophyta</taxon>
        <taxon>Prymnesiophyceae</taxon>
        <taxon>Prymnesiales</taxon>
        <taxon>Prymnesiaceae</taxon>
        <taxon>Prymnesium</taxon>
    </lineage>
</organism>
<evidence type="ECO:0000256" key="5">
    <source>
        <dbReference type="SAM" id="MobiDB-lite"/>
    </source>
</evidence>
<feature type="region of interest" description="Disordered" evidence="5">
    <location>
        <begin position="56"/>
        <end position="81"/>
    </location>
</feature>
<evidence type="ECO:0000256" key="4">
    <source>
        <dbReference type="ARBA" id="ARBA00022946"/>
    </source>
</evidence>
<dbReference type="CDD" id="cd03442">
    <property type="entry name" value="BFIT_BACH"/>
    <property type="match status" value="2"/>
</dbReference>
<dbReference type="SUPFAM" id="SSF54637">
    <property type="entry name" value="Thioesterase/thiol ester dehydrase-isomerase"/>
    <property type="match status" value="2"/>
</dbReference>
<protein>
    <recommendedName>
        <fullName evidence="6">HotDog ACOT-type domain-containing protein</fullName>
    </recommendedName>
</protein>
<name>A0AB34JHP6_PRYPA</name>
<comment type="caution">
    <text evidence="7">The sequence shown here is derived from an EMBL/GenBank/DDBJ whole genome shotgun (WGS) entry which is preliminary data.</text>
</comment>
<dbReference type="InterPro" id="IPR029069">
    <property type="entry name" value="HotDog_dom_sf"/>
</dbReference>
<feature type="domain" description="HotDog ACOT-type" evidence="6">
    <location>
        <begin position="287"/>
        <end position="406"/>
    </location>
</feature>
<sequence>MRSWPSPRLVSLLPSPPIPRHLTPRHLPSPSTLSLRACSTHAGKHQTPIVDALWRRRETSRLSRPSPPPTERQDRRLEPRLPSHSATSVVYRFSHPDHAQLKDTYASPWGHVRPGRLLEDLDALAGTIAFEHCRTEGEPDLLLVTAVVERLVYRHRPNLQDDVKLAGAVSWVGKSSMEISMSACATWTDEPFLCATFTFVARNPLTNRSAAINPLILPEGDAAAAQAFEMGRKRDEARKAARKRSKESALGLSIDAETTKAAAELVEAAQLLLTMPALADKRDILLSATRLQNALITMPQQRNTAGRVFGGFLMRRAYELAFATAYLFTGRRPVFIELDEVSFHAPVSVGDLLRFDSCVLYTSEAMDLEGRATVHVEVLANVTRPETRSSVTSNKFNFTFGVAANADGSGRAMLGKDVELRRVLPATHGEAYRIMERYKADIAQREEDQQLHYPKRGDVS</sequence>
<dbReference type="GO" id="GO:0006637">
    <property type="term" value="P:acyl-CoA metabolic process"/>
    <property type="evidence" value="ECO:0007669"/>
    <property type="project" value="TreeGrafter"/>
</dbReference>
<feature type="region of interest" description="Disordered" evidence="5">
    <location>
        <begin position="13"/>
        <end position="33"/>
    </location>
</feature>
<evidence type="ECO:0000313" key="8">
    <source>
        <dbReference type="Proteomes" id="UP001515480"/>
    </source>
</evidence>
<dbReference type="PANTHER" id="PTHR12655">
    <property type="entry name" value="ACYL-COA THIOESTERASE"/>
    <property type="match status" value="1"/>
</dbReference>
<keyword evidence="8" id="KW-1185">Reference proteome</keyword>
<evidence type="ECO:0000256" key="3">
    <source>
        <dbReference type="ARBA" id="ARBA00022801"/>
    </source>
</evidence>
<reference evidence="7 8" key="1">
    <citation type="journal article" date="2024" name="Science">
        <title>Giant polyketide synthase enzymes in the biosynthesis of giant marine polyether toxins.</title>
        <authorList>
            <person name="Fallon T.R."/>
            <person name="Shende V.V."/>
            <person name="Wierzbicki I.H."/>
            <person name="Pendleton A.L."/>
            <person name="Watervoot N.F."/>
            <person name="Auber R.P."/>
            <person name="Gonzalez D.J."/>
            <person name="Wisecaver J.H."/>
            <person name="Moore B.S."/>
        </authorList>
    </citation>
    <scope>NUCLEOTIDE SEQUENCE [LARGE SCALE GENOMIC DNA]</scope>
    <source>
        <strain evidence="7 8">12B1</strain>
    </source>
</reference>
<proteinExistence type="inferred from homology"/>
<feature type="domain" description="HotDog ACOT-type" evidence="6">
    <location>
        <begin position="84"/>
        <end position="205"/>
    </location>
</feature>
<dbReference type="AlphaFoldDB" id="A0AB34JHP6"/>
<evidence type="ECO:0000313" key="7">
    <source>
        <dbReference type="EMBL" id="KAL1520420.1"/>
    </source>
</evidence>
<keyword evidence="3" id="KW-0378">Hydrolase</keyword>
<dbReference type="PROSITE" id="PS51770">
    <property type="entry name" value="HOTDOG_ACOT"/>
    <property type="match status" value="2"/>
</dbReference>
<feature type="compositionally biased region" description="Basic and acidic residues" evidence="5">
    <location>
        <begin position="71"/>
        <end position="81"/>
    </location>
</feature>
<dbReference type="Proteomes" id="UP001515480">
    <property type="component" value="Unassembled WGS sequence"/>
</dbReference>
<accession>A0AB34JHP6</accession>
<evidence type="ECO:0000259" key="6">
    <source>
        <dbReference type="PROSITE" id="PS51770"/>
    </source>
</evidence>
<comment type="similarity">
    <text evidence="1">Belongs to the acyl coenzyme A hydrolase family.</text>
</comment>
<keyword evidence="2" id="KW-0677">Repeat</keyword>
<dbReference type="InterPro" id="IPR033120">
    <property type="entry name" value="HOTDOG_ACOT"/>
</dbReference>
<evidence type="ECO:0000256" key="1">
    <source>
        <dbReference type="ARBA" id="ARBA00010458"/>
    </source>
</evidence>
<dbReference type="PANTHER" id="PTHR12655:SF0">
    <property type="entry name" value="ACYL-COENZYME A THIOESTERASE 9, MITOCHONDRIAL"/>
    <property type="match status" value="1"/>
</dbReference>
<dbReference type="GO" id="GO:0047617">
    <property type="term" value="F:fatty acyl-CoA hydrolase activity"/>
    <property type="evidence" value="ECO:0007669"/>
    <property type="project" value="TreeGrafter"/>
</dbReference>
<dbReference type="EMBL" id="JBGBPQ010000008">
    <property type="protein sequence ID" value="KAL1520420.1"/>
    <property type="molecule type" value="Genomic_DNA"/>
</dbReference>
<dbReference type="Gene3D" id="3.10.129.10">
    <property type="entry name" value="Hotdog Thioesterase"/>
    <property type="match status" value="2"/>
</dbReference>